<keyword evidence="2" id="KW-1185">Reference proteome</keyword>
<organism evidence="1 2">
    <name type="scientific">Halteria grandinella</name>
    <dbReference type="NCBI Taxonomy" id="5974"/>
    <lineage>
        <taxon>Eukaryota</taxon>
        <taxon>Sar</taxon>
        <taxon>Alveolata</taxon>
        <taxon>Ciliophora</taxon>
        <taxon>Intramacronucleata</taxon>
        <taxon>Spirotrichea</taxon>
        <taxon>Stichotrichia</taxon>
        <taxon>Sporadotrichida</taxon>
        <taxon>Halteriidae</taxon>
        <taxon>Halteria</taxon>
    </lineage>
</organism>
<dbReference type="EMBL" id="RRYP01011053">
    <property type="protein sequence ID" value="TNV77987.1"/>
    <property type="molecule type" value="Genomic_DNA"/>
</dbReference>
<dbReference type="Proteomes" id="UP000785679">
    <property type="component" value="Unassembled WGS sequence"/>
</dbReference>
<comment type="caution">
    <text evidence="1">The sequence shown here is derived from an EMBL/GenBank/DDBJ whole genome shotgun (WGS) entry which is preliminary data.</text>
</comment>
<evidence type="ECO:0000313" key="2">
    <source>
        <dbReference type="Proteomes" id="UP000785679"/>
    </source>
</evidence>
<protein>
    <submittedName>
        <fullName evidence="1">Uncharacterized protein</fullName>
    </submittedName>
</protein>
<dbReference type="AlphaFoldDB" id="A0A8J8T0S5"/>
<name>A0A8J8T0S5_HALGN</name>
<gene>
    <name evidence="1" type="ORF">FGO68_gene8244</name>
</gene>
<sequence>MEFGIQVTADCNVRAQILAQLISLSQLSSHHFEARGALSSRLLELYTIHPLGTLDTDECAFLSLHASCGTVQLLTLRPSFDDVFRSTYSYTLGNLWISFKKPVLPSRAGAAMHRRA</sequence>
<proteinExistence type="predicted"/>
<evidence type="ECO:0000313" key="1">
    <source>
        <dbReference type="EMBL" id="TNV77987.1"/>
    </source>
</evidence>
<accession>A0A8J8T0S5</accession>
<reference evidence="1" key="1">
    <citation type="submission" date="2019-06" db="EMBL/GenBank/DDBJ databases">
        <authorList>
            <person name="Zheng W."/>
        </authorList>
    </citation>
    <scope>NUCLEOTIDE SEQUENCE</scope>
    <source>
        <strain evidence="1">QDHG01</strain>
    </source>
</reference>